<evidence type="ECO:0000256" key="3">
    <source>
        <dbReference type="ARBA" id="ARBA00022679"/>
    </source>
</evidence>
<keyword evidence="2 8" id="KW-0963">Cytoplasm</keyword>
<protein>
    <recommendedName>
        <fullName evidence="8">L-seryl-tRNA(Sec) selenium transferase</fullName>
        <ecNumber evidence="8">2.9.1.1</ecNumber>
    </recommendedName>
    <alternativeName>
        <fullName evidence="8">Selenocysteine synthase</fullName>
        <shortName evidence="8">Sec synthase</shortName>
    </alternativeName>
    <alternativeName>
        <fullName evidence="8">Selenocysteinyl-tRNA(Sec) synthase</fullName>
    </alternativeName>
</protein>
<evidence type="ECO:0000256" key="1">
    <source>
        <dbReference type="ARBA" id="ARBA00001933"/>
    </source>
</evidence>
<comment type="similarity">
    <text evidence="7 8">Belongs to the SelA family.</text>
</comment>
<dbReference type="Gene3D" id="3.40.640.10">
    <property type="entry name" value="Type I PLP-dependent aspartate aminotransferase-like (Major domain)"/>
    <property type="match status" value="1"/>
</dbReference>
<dbReference type="PANTHER" id="PTHR32328">
    <property type="entry name" value="L-SERYL-TRNA(SEC) SELENIUM TRANSFERASE"/>
    <property type="match status" value="1"/>
</dbReference>
<reference evidence="11" key="2">
    <citation type="submission" date="2021-04" db="EMBL/GenBank/DDBJ databases">
        <authorList>
            <person name="Gilroy R."/>
        </authorList>
    </citation>
    <scope>NUCLEOTIDE SEQUENCE</scope>
    <source>
        <strain evidence="11">ChiGjej6B6-1540</strain>
    </source>
</reference>
<dbReference type="Proteomes" id="UP000824192">
    <property type="component" value="Unassembled WGS sequence"/>
</dbReference>
<evidence type="ECO:0000259" key="10">
    <source>
        <dbReference type="Pfam" id="PF12390"/>
    </source>
</evidence>
<evidence type="ECO:0000256" key="7">
    <source>
        <dbReference type="ARBA" id="ARBA00044507"/>
    </source>
</evidence>
<evidence type="ECO:0000256" key="2">
    <source>
        <dbReference type="ARBA" id="ARBA00022490"/>
    </source>
</evidence>
<comment type="cofactor">
    <cofactor evidence="1 8 9">
        <name>pyridoxal 5'-phosphate</name>
        <dbReference type="ChEBI" id="CHEBI:597326"/>
    </cofactor>
</comment>
<comment type="caution">
    <text evidence="11">The sequence shown here is derived from an EMBL/GenBank/DDBJ whole genome shotgun (WGS) entry which is preliminary data.</text>
</comment>
<dbReference type="GO" id="GO:0001514">
    <property type="term" value="P:selenocysteine incorporation"/>
    <property type="evidence" value="ECO:0007669"/>
    <property type="project" value="UniProtKB-UniRule"/>
</dbReference>
<evidence type="ECO:0000313" key="12">
    <source>
        <dbReference type="Proteomes" id="UP000824192"/>
    </source>
</evidence>
<dbReference type="GO" id="GO:0004125">
    <property type="term" value="F:L-seryl-tRNA(Sec) selenium transferase activity"/>
    <property type="evidence" value="ECO:0007669"/>
    <property type="project" value="UniProtKB-UniRule"/>
</dbReference>
<dbReference type="InterPro" id="IPR015421">
    <property type="entry name" value="PyrdxlP-dep_Trfase_major"/>
</dbReference>
<dbReference type="InterPro" id="IPR004534">
    <property type="entry name" value="SelA_trans"/>
</dbReference>
<accession>A0A9D1RUY8</accession>
<evidence type="ECO:0000256" key="9">
    <source>
        <dbReference type="PIRSR" id="PIRSR618319-50"/>
    </source>
</evidence>
<sequence length="464" mass="49101">MDKEALRHLPRTDALLDHPILRDSGLPRWVLRRAARQSVDQFRALLLSGKRSTAPTLAEGAALALRLARQMNRPTLRPVINGTGVVLHTNLGRAPISHRAAMAATAAAERWSTLEYNVEEGTRGSRQTAVSRLLCSLTGAEGALVVNNNAAAVLLMLSVVGCGKKVAISRGELVEIGGSFRVPDIMARSGASLLEVGATNKTHLSDYRRAIETQEAKVLLKVHTSNFQVVGFTAAVSLAELARLAKEKEVPLLYDMGSGGLYPHPALPAGPTAAEALSAGADIVCFSGDKLLGGPQAGILLGRRDLIAAMSGDPLARALRPGKLALAALEETLLAWRDPEGAAELPVLSMLGAKPEALERQAREGAAILMPVCGQRCALTVEPVSGPVGGGSMPGVSLPGWAVSLRPHTVSVEALEEFFRRWETPIVGRIHRDALLLDARTVRSQDWAVIAAALEACLSEARPG</sequence>
<organism evidence="11 12">
    <name type="scientific">Candidatus Flavonifractor merdipullorum</name>
    <dbReference type="NCBI Taxonomy" id="2838590"/>
    <lineage>
        <taxon>Bacteria</taxon>
        <taxon>Bacillati</taxon>
        <taxon>Bacillota</taxon>
        <taxon>Clostridia</taxon>
        <taxon>Eubacteriales</taxon>
        <taxon>Oscillospiraceae</taxon>
        <taxon>Flavonifractor</taxon>
    </lineage>
</organism>
<dbReference type="HAMAP" id="MF_00423">
    <property type="entry name" value="SelA"/>
    <property type="match status" value="1"/>
</dbReference>
<keyword evidence="4 8" id="KW-0663">Pyridoxal phosphate</keyword>
<gene>
    <name evidence="8 11" type="primary">selA</name>
    <name evidence="11" type="ORF">H9868_09450</name>
</gene>
<feature type="modified residue" description="N6-(pyridoxal phosphate)lysine" evidence="8 9">
    <location>
        <position position="290"/>
    </location>
</feature>
<keyword evidence="5 8" id="KW-0648">Protein biosynthesis</keyword>
<reference evidence="11" key="1">
    <citation type="journal article" date="2021" name="PeerJ">
        <title>Extensive microbial diversity within the chicken gut microbiome revealed by metagenomics and culture.</title>
        <authorList>
            <person name="Gilroy R."/>
            <person name="Ravi A."/>
            <person name="Getino M."/>
            <person name="Pursley I."/>
            <person name="Horton D.L."/>
            <person name="Alikhan N.F."/>
            <person name="Baker D."/>
            <person name="Gharbi K."/>
            <person name="Hall N."/>
            <person name="Watson M."/>
            <person name="Adriaenssens E.M."/>
            <person name="Foster-Nyarko E."/>
            <person name="Jarju S."/>
            <person name="Secka A."/>
            <person name="Antonio M."/>
            <person name="Oren A."/>
            <person name="Chaudhuri R.R."/>
            <person name="La Ragione R."/>
            <person name="Hildebrand F."/>
            <person name="Pallen M.J."/>
        </authorList>
    </citation>
    <scope>NUCLEOTIDE SEQUENCE</scope>
    <source>
        <strain evidence="11">ChiGjej6B6-1540</strain>
    </source>
</reference>
<evidence type="ECO:0000256" key="5">
    <source>
        <dbReference type="ARBA" id="ARBA00022917"/>
    </source>
</evidence>
<feature type="domain" description="L-seryl-tRNA selenium transferase N-terminal" evidence="10">
    <location>
        <begin position="6"/>
        <end position="43"/>
    </location>
</feature>
<dbReference type="PANTHER" id="PTHR32328:SF0">
    <property type="entry name" value="L-SERYL-TRNA(SEC) SELENIUM TRANSFERASE"/>
    <property type="match status" value="1"/>
</dbReference>
<comment type="function">
    <text evidence="8">Converts seryl-tRNA(Sec) to selenocysteinyl-tRNA(Sec) required for selenoprotein biosynthesis.</text>
</comment>
<name>A0A9D1RUY8_9FIRM</name>
<comment type="catalytic activity">
    <reaction evidence="8">
        <text>L-seryl-tRNA(Sec) + selenophosphate + H(+) = L-selenocysteinyl-tRNA(Sec) + phosphate</text>
        <dbReference type="Rhea" id="RHEA:22728"/>
        <dbReference type="Rhea" id="RHEA-COMP:9742"/>
        <dbReference type="Rhea" id="RHEA-COMP:9743"/>
        <dbReference type="ChEBI" id="CHEBI:15378"/>
        <dbReference type="ChEBI" id="CHEBI:16144"/>
        <dbReference type="ChEBI" id="CHEBI:43474"/>
        <dbReference type="ChEBI" id="CHEBI:78533"/>
        <dbReference type="ChEBI" id="CHEBI:78573"/>
        <dbReference type="EC" id="2.9.1.1"/>
    </reaction>
</comment>
<evidence type="ECO:0000256" key="4">
    <source>
        <dbReference type="ARBA" id="ARBA00022898"/>
    </source>
</evidence>
<dbReference type="InterPro" id="IPR025862">
    <property type="entry name" value="SelA_trans_N_dom"/>
</dbReference>
<dbReference type="NCBIfam" id="TIGR00474">
    <property type="entry name" value="selA"/>
    <property type="match status" value="1"/>
</dbReference>
<dbReference type="Pfam" id="PF03841">
    <property type="entry name" value="SelA"/>
    <property type="match status" value="1"/>
</dbReference>
<dbReference type="InterPro" id="IPR015424">
    <property type="entry name" value="PyrdxlP-dep_Trfase"/>
</dbReference>
<dbReference type="InterPro" id="IPR018319">
    <property type="entry name" value="SelA-like"/>
</dbReference>
<dbReference type="AlphaFoldDB" id="A0A9D1RUY8"/>
<dbReference type="EC" id="2.9.1.1" evidence="8"/>
<keyword evidence="3 8" id="KW-0808">Transferase</keyword>
<dbReference type="Gene3D" id="3.90.1150.180">
    <property type="match status" value="1"/>
</dbReference>
<dbReference type="GO" id="GO:0005737">
    <property type="term" value="C:cytoplasm"/>
    <property type="evidence" value="ECO:0007669"/>
    <property type="project" value="UniProtKB-SubCell"/>
</dbReference>
<evidence type="ECO:0000256" key="6">
    <source>
        <dbReference type="ARBA" id="ARBA00023266"/>
    </source>
</evidence>
<evidence type="ECO:0000256" key="8">
    <source>
        <dbReference type="HAMAP-Rule" id="MF_00423"/>
    </source>
</evidence>
<dbReference type="GO" id="GO:0001717">
    <property type="term" value="P:conversion of seryl-tRNAsec to selenocys-tRNAsec"/>
    <property type="evidence" value="ECO:0007669"/>
    <property type="project" value="UniProtKB-UniRule"/>
</dbReference>
<comment type="pathway">
    <text evidence="8">Aminoacyl-tRNA biosynthesis; selenocysteinyl-tRNA(Sec) biosynthesis; selenocysteinyl-tRNA(Sec) from L-seryl-tRNA(Sec) (bacterial route): step 1/1.</text>
</comment>
<evidence type="ECO:0000313" key="11">
    <source>
        <dbReference type="EMBL" id="HIW94743.1"/>
    </source>
</evidence>
<proteinExistence type="inferred from homology"/>
<dbReference type="EMBL" id="DXGA01000206">
    <property type="protein sequence ID" value="HIW94743.1"/>
    <property type="molecule type" value="Genomic_DNA"/>
</dbReference>
<comment type="subcellular location">
    <subcellularLocation>
        <location evidence="8">Cytoplasm</location>
    </subcellularLocation>
</comment>
<dbReference type="SUPFAM" id="SSF53383">
    <property type="entry name" value="PLP-dependent transferases"/>
    <property type="match status" value="1"/>
</dbReference>
<dbReference type="Pfam" id="PF12390">
    <property type="entry name" value="Se-cys_synth_N"/>
    <property type="match status" value="1"/>
</dbReference>
<keyword evidence="6 8" id="KW-0711">Selenium</keyword>